<dbReference type="EMBL" id="JARBHB010000002">
    <property type="protein sequence ID" value="KAJ8891562.1"/>
    <property type="molecule type" value="Genomic_DNA"/>
</dbReference>
<evidence type="ECO:0000313" key="2">
    <source>
        <dbReference type="EMBL" id="KAJ8891562.1"/>
    </source>
</evidence>
<accession>A0ABQ9I4Y6</accession>
<feature type="compositionally biased region" description="Low complexity" evidence="1">
    <location>
        <begin position="57"/>
        <end position="76"/>
    </location>
</feature>
<feature type="compositionally biased region" description="Gly residues" evidence="1">
    <location>
        <begin position="340"/>
        <end position="352"/>
    </location>
</feature>
<proteinExistence type="predicted"/>
<feature type="compositionally biased region" description="Polar residues" evidence="1">
    <location>
        <begin position="46"/>
        <end position="56"/>
    </location>
</feature>
<keyword evidence="3" id="KW-1185">Reference proteome</keyword>
<evidence type="ECO:0000313" key="3">
    <source>
        <dbReference type="Proteomes" id="UP001159363"/>
    </source>
</evidence>
<organism evidence="2 3">
    <name type="scientific">Dryococelus australis</name>
    <dbReference type="NCBI Taxonomy" id="614101"/>
    <lineage>
        <taxon>Eukaryota</taxon>
        <taxon>Metazoa</taxon>
        <taxon>Ecdysozoa</taxon>
        <taxon>Arthropoda</taxon>
        <taxon>Hexapoda</taxon>
        <taxon>Insecta</taxon>
        <taxon>Pterygota</taxon>
        <taxon>Neoptera</taxon>
        <taxon>Polyneoptera</taxon>
        <taxon>Phasmatodea</taxon>
        <taxon>Verophasmatodea</taxon>
        <taxon>Anareolatae</taxon>
        <taxon>Phasmatidae</taxon>
        <taxon>Eurycanthinae</taxon>
        <taxon>Dryococelus</taxon>
    </lineage>
</organism>
<feature type="region of interest" description="Disordered" evidence="1">
    <location>
        <begin position="45"/>
        <end position="84"/>
    </location>
</feature>
<comment type="caution">
    <text evidence="2">The sequence shown here is derived from an EMBL/GenBank/DDBJ whole genome shotgun (WGS) entry which is preliminary data.</text>
</comment>
<sequence length="497" mass="54036">MRRRKYRVGEAAEICHKAAKSAAEAGSPGGKLHMVLRGLGAWSLTPPRSGSGQGTRSSLAGGASWASGGPCSPASSQFGRGRGGKGAITCPWLLATAMMEWLDDRDPYISHKTSEFLTRQVEFALFTMPSGNKEQSNVPNKGSNPVTGRAKLRTQHDEDRALRLVAMAHLLREAFSSLSLPHFSALEAEHSSILFASRQGEPGPISGGVTPGFSHVEIVQDDVAGQRVFSGFSRLFRPCTTALLRTHLASSSSALQTSMLRPITTRHLGSIDFFPPYRVFQKVCSDFPHDISLITSSQTSPNCHSYATFIDVYLLGKWTAEKDGDALLLQAARHHRQGPGPSGYGGRGGCGGDSDAKESSTISADLLSMGWLGDYQPKGERWEAARIDLERYSCVKPAPSLNTSPEDARRFMRLHCSWRPAPIAQGQVGRPAVEGPWVRALAPPRTRVMGASPLSREWPQYIQFLPAPLWFLLRAPSEYSAEQRPACLATLHHTPLL</sequence>
<protein>
    <submittedName>
        <fullName evidence="2">Uncharacterized protein</fullName>
    </submittedName>
</protein>
<name>A0ABQ9I4Y6_9NEOP</name>
<reference evidence="2 3" key="1">
    <citation type="submission" date="2023-02" db="EMBL/GenBank/DDBJ databases">
        <title>LHISI_Scaffold_Assembly.</title>
        <authorList>
            <person name="Stuart O.P."/>
            <person name="Cleave R."/>
            <person name="Magrath M.J.L."/>
            <person name="Mikheyev A.S."/>
        </authorList>
    </citation>
    <scope>NUCLEOTIDE SEQUENCE [LARGE SCALE GENOMIC DNA]</scope>
    <source>
        <strain evidence="2">Daus_M_001</strain>
        <tissue evidence="2">Leg muscle</tissue>
    </source>
</reference>
<evidence type="ECO:0000256" key="1">
    <source>
        <dbReference type="SAM" id="MobiDB-lite"/>
    </source>
</evidence>
<gene>
    <name evidence="2" type="ORF">PR048_004090</name>
</gene>
<feature type="region of interest" description="Disordered" evidence="1">
    <location>
        <begin position="337"/>
        <end position="357"/>
    </location>
</feature>
<dbReference type="Proteomes" id="UP001159363">
    <property type="component" value="Chromosome 2"/>
</dbReference>